<dbReference type="Proteomes" id="UP001501697">
    <property type="component" value="Unassembled WGS sequence"/>
</dbReference>
<proteinExistence type="predicted"/>
<evidence type="ECO:0000256" key="1">
    <source>
        <dbReference type="SAM" id="SignalP"/>
    </source>
</evidence>
<evidence type="ECO:0000313" key="3">
    <source>
        <dbReference type="Proteomes" id="UP001501697"/>
    </source>
</evidence>
<comment type="caution">
    <text evidence="2">The sequence shown here is derived from an EMBL/GenBank/DDBJ whole genome shotgun (WGS) entry which is preliminary data.</text>
</comment>
<sequence length="112" mass="11161">MKKALVCAAAAVALVFGSGGAAMAGEVNGKGDPIGAPGKAASECVYSGLDTLDSIENAPGSPGYDPMFDDDALAVRGNQKHGFHGVQNYGMFKRAGIDIGINPGMACRGTGG</sequence>
<reference evidence="3" key="1">
    <citation type="journal article" date="2019" name="Int. J. Syst. Evol. Microbiol.">
        <title>The Global Catalogue of Microorganisms (GCM) 10K type strain sequencing project: providing services to taxonomists for standard genome sequencing and annotation.</title>
        <authorList>
            <consortium name="The Broad Institute Genomics Platform"/>
            <consortium name="The Broad Institute Genome Sequencing Center for Infectious Disease"/>
            <person name="Wu L."/>
            <person name="Ma J."/>
        </authorList>
    </citation>
    <scope>NUCLEOTIDE SEQUENCE [LARGE SCALE GENOMIC DNA]</scope>
    <source>
        <strain evidence="3">JCM 16544</strain>
    </source>
</reference>
<gene>
    <name evidence="2" type="ORF">GCM10022200_15910</name>
</gene>
<evidence type="ECO:0008006" key="4">
    <source>
        <dbReference type="Google" id="ProtNLM"/>
    </source>
</evidence>
<dbReference type="RefSeq" id="WP_344737460.1">
    <property type="nucleotide sequence ID" value="NZ_BAAAYU010000005.1"/>
</dbReference>
<feature type="chain" id="PRO_5046931886" description="Secreted protein" evidence="1">
    <location>
        <begin position="25"/>
        <end position="112"/>
    </location>
</feature>
<dbReference type="EMBL" id="BAAAYU010000005">
    <property type="protein sequence ID" value="GAA3633581.1"/>
    <property type="molecule type" value="Genomic_DNA"/>
</dbReference>
<organism evidence="2 3">
    <name type="scientific">Microbacterium awajiense</name>
    <dbReference type="NCBI Taxonomy" id="415214"/>
    <lineage>
        <taxon>Bacteria</taxon>
        <taxon>Bacillati</taxon>
        <taxon>Actinomycetota</taxon>
        <taxon>Actinomycetes</taxon>
        <taxon>Micrococcales</taxon>
        <taxon>Microbacteriaceae</taxon>
        <taxon>Microbacterium</taxon>
    </lineage>
</organism>
<feature type="signal peptide" evidence="1">
    <location>
        <begin position="1"/>
        <end position="24"/>
    </location>
</feature>
<accession>A0ABP7AIS6</accession>
<keyword evidence="1" id="KW-0732">Signal</keyword>
<protein>
    <recommendedName>
        <fullName evidence="4">Secreted protein</fullName>
    </recommendedName>
</protein>
<keyword evidence="3" id="KW-1185">Reference proteome</keyword>
<name>A0ABP7AIS6_9MICO</name>
<evidence type="ECO:0000313" key="2">
    <source>
        <dbReference type="EMBL" id="GAA3633581.1"/>
    </source>
</evidence>